<protein>
    <submittedName>
        <fullName evidence="1">Uncharacterized protein</fullName>
    </submittedName>
</protein>
<proteinExistence type="predicted"/>
<reference evidence="1" key="1">
    <citation type="journal article" date="2023" name="Mol. Ecol. Resour.">
        <title>Chromosome-level genome assembly of a triploid poplar Populus alba 'Berolinensis'.</title>
        <authorList>
            <person name="Chen S."/>
            <person name="Yu Y."/>
            <person name="Wang X."/>
            <person name="Wang S."/>
            <person name="Zhang T."/>
            <person name="Zhou Y."/>
            <person name="He R."/>
            <person name="Meng N."/>
            <person name="Wang Y."/>
            <person name="Liu W."/>
            <person name="Liu Z."/>
            <person name="Liu J."/>
            <person name="Guo Q."/>
            <person name="Huang H."/>
            <person name="Sederoff R.R."/>
            <person name="Wang G."/>
            <person name="Qu G."/>
            <person name="Chen S."/>
        </authorList>
    </citation>
    <scope>NUCLEOTIDE SEQUENCE</scope>
    <source>
        <strain evidence="1">SC-2020</strain>
    </source>
</reference>
<evidence type="ECO:0000313" key="1">
    <source>
        <dbReference type="EMBL" id="KAJ6993051.1"/>
    </source>
</evidence>
<comment type="caution">
    <text evidence="1">The sequence shown here is derived from an EMBL/GenBank/DDBJ whole genome shotgun (WGS) entry which is preliminary data.</text>
</comment>
<dbReference type="AlphaFoldDB" id="A0AAD6QME9"/>
<sequence length="184" mass="20951">MHQPANPVITRRSVNNQQRNTSLINHLLIRQHANASALIQNAYLPSFGTESYTMRISHANTSHIPSHSIHNQFRLNNSIILIRSQFRWHVSCFKHRLPHINLNLPIFLNLRNNQTSTSMHSKTLSLPMKILQLGNKPGKTPHPIATHLRLAPIGIKYPHCIISSINPRQSKNHPICPNPKIPIT</sequence>
<accession>A0AAD6QME9</accession>
<keyword evidence="2" id="KW-1185">Reference proteome</keyword>
<gene>
    <name evidence="1" type="ORF">NC653_016241</name>
</gene>
<name>A0AAD6QME9_9ROSI</name>
<organism evidence="1 2">
    <name type="scientific">Populus alba x Populus x berolinensis</name>
    <dbReference type="NCBI Taxonomy" id="444605"/>
    <lineage>
        <taxon>Eukaryota</taxon>
        <taxon>Viridiplantae</taxon>
        <taxon>Streptophyta</taxon>
        <taxon>Embryophyta</taxon>
        <taxon>Tracheophyta</taxon>
        <taxon>Spermatophyta</taxon>
        <taxon>Magnoliopsida</taxon>
        <taxon>eudicotyledons</taxon>
        <taxon>Gunneridae</taxon>
        <taxon>Pentapetalae</taxon>
        <taxon>rosids</taxon>
        <taxon>fabids</taxon>
        <taxon>Malpighiales</taxon>
        <taxon>Salicaceae</taxon>
        <taxon>Saliceae</taxon>
        <taxon>Populus</taxon>
    </lineage>
</organism>
<dbReference type="Proteomes" id="UP001164929">
    <property type="component" value="Chromosome 6"/>
</dbReference>
<evidence type="ECO:0000313" key="2">
    <source>
        <dbReference type="Proteomes" id="UP001164929"/>
    </source>
</evidence>
<dbReference type="EMBL" id="JAQIZT010000006">
    <property type="protein sequence ID" value="KAJ6993051.1"/>
    <property type="molecule type" value="Genomic_DNA"/>
</dbReference>